<proteinExistence type="predicted"/>
<accession>A0A7W7QKJ3</accession>
<sequence length="52" mass="5529">MGPSTTWTPFQTRNAWLRVPRESPHTTFAATVARNSTGLPGGSAMPTVSTTP</sequence>
<evidence type="ECO:0000313" key="1">
    <source>
        <dbReference type="EMBL" id="MBB4915261.1"/>
    </source>
</evidence>
<name>A0A7W7QKJ3_9ACTN</name>
<organism evidence="1 2">
    <name type="scientific">Streptosporangium saharense</name>
    <dbReference type="NCBI Taxonomy" id="1706840"/>
    <lineage>
        <taxon>Bacteria</taxon>
        <taxon>Bacillati</taxon>
        <taxon>Actinomycetota</taxon>
        <taxon>Actinomycetes</taxon>
        <taxon>Streptosporangiales</taxon>
        <taxon>Streptosporangiaceae</taxon>
        <taxon>Streptosporangium</taxon>
    </lineage>
</organism>
<dbReference type="EMBL" id="JACHJP010000002">
    <property type="protein sequence ID" value="MBB4915261.1"/>
    <property type="molecule type" value="Genomic_DNA"/>
</dbReference>
<protein>
    <submittedName>
        <fullName evidence="1">Uncharacterized protein</fullName>
    </submittedName>
</protein>
<keyword evidence="2" id="KW-1185">Reference proteome</keyword>
<evidence type="ECO:0000313" key="2">
    <source>
        <dbReference type="Proteomes" id="UP000552644"/>
    </source>
</evidence>
<reference evidence="1 2" key="1">
    <citation type="submission" date="2020-08" db="EMBL/GenBank/DDBJ databases">
        <title>Genomic Encyclopedia of Type Strains, Phase III (KMG-III): the genomes of soil and plant-associated and newly described type strains.</title>
        <authorList>
            <person name="Whitman W."/>
        </authorList>
    </citation>
    <scope>NUCLEOTIDE SEQUENCE [LARGE SCALE GENOMIC DNA]</scope>
    <source>
        <strain evidence="1 2">CECT 8840</strain>
    </source>
</reference>
<gene>
    <name evidence="1" type="ORF">FHS44_002346</name>
</gene>
<dbReference type="AlphaFoldDB" id="A0A7W7QKJ3"/>
<dbReference type="Proteomes" id="UP000552644">
    <property type="component" value="Unassembled WGS sequence"/>
</dbReference>
<comment type="caution">
    <text evidence="1">The sequence shown here is derived from an EMBL/GenBank/DDBJ whole genome shotgun (WGS) entry which is preliminary data.</text>
</comment>